<proteinExistence type="predicted"/>
<keyword evidence="1" id="KW-0175">Coiled coil</keyword>
<dbReference type="PROSITE" id="PS50943">
    <property type="entry name" value="HTH_CROC1"/>
    <property type="match status" value="1"/>
</dbReference>
<evidence type="ECO:0000259" key="3">
    <source>
        <dbReference type="PROSITE" id="PS50943"/>
    </source>
</evidence>
<gene>
    <name evidence="4" type="ORF">GCM10011579_092320</name>
</gene>
<dbReference type="AlphaFoldDB" id="A0A917YFW4"/>
<organism evidence="4 5">
    <name type="scientific">Streptomyces albiflavescens</name>
    <dbReference type="NCBI Taxonomy" id="1623582"/>
    <lineage>
        <taxon>Bacteria</taxon>
        <taxon>Bacillati</taxon>
        <taxon>Actinomycetota</taxon>
        <taxon>Actinomycetes</taxon>
        <taxon>Kitasatosporales</taxon>
        <taxon>Streptomycetaceae</taxon>
        <taxon>Streptomyces</taxon>
    </lineage>
</organism>
<dbReference type="SUPFAM" id="SSF47413">
    <property type="entry name" value="lambda repressor-like DNA-binding domains"/>
    <property type="match status" value="1"/>
</dbReference>
<dbReference type="EMBL" id="BMMM01000029">
    <property type="protein sequence ID" value="GGN93664.1"/>
    <property type="molecule type" value="Genomic_DNA"/>
</dbReference>
<evidence type="ECO:0000256" key="1">
    <source>
        <dbReference type="SAM" id="Coils"/>
    </source>
</evidence>
<dbReference type="GO" id="GO:0003677">
    <property type="term" value="F:DNA binding"/>
    <property type="evidence" value="ECO:0007669"/>
    <property type="project" value="InterPro"/>
</dbReference>
<feature type="domain" description="HTH cro/C1-type" evidence="3">
    <location>
        <begin position="34"/>
        <end position="79"/>
    </location>
</feature>
<dbReference type="InterPro" id="IPR001387">
    <property type="entry name" value="Cro/C1-type_HTH"/>
</dbReference>
<evidence type="ECO:0000313" key="4">
    <source>
        <dbReference type="EMBL" id="GGN93664.1"/>
    </source>
</evidence>
<accession>A0A917YFW4</accession>
<feature type="coiled-coil region" evidence="1">
    <location>
        <begin position="207"/>
        <end position="281"/>
    </location>
</feature>
<reference evidence="4 5" key="1">
    <citation type="journal article" date="2014" name="Int. J. Syst. Evol. Microbiol.">
        <title>Complete genome sequence of Corynebacterium casei LMG S-19264T (=DSM 44701T), isolated from a smear-ripened cheese.</title>
        <authorList>
            <consortium name="US DOE Joint Genome Institute (JGI-PGF)"/>
            <person name="Walter F."/>
            <person name="Albersmeier A."/>
            <person name="Kalinowski J."/>
            <person name="Ruckert C."/>
        </authorList>
    </citation>
    <scope>NUCLEOTIDE SEQUENCE [LARGE SCALE GENOMIC DNA]</scope>
    <source>
        <strain evidence="4 5">CGMCC 4.7111</strain>
    </source>
</reference>
<feature type="region of interest" description="Disordered" evidence="2">
    <location>
        <begin position="317"/>
        <end position="368"/>
    </location>
</feature>
<dbReference type="Proteomes" id="UP000600365">
    <property type="component" value="Unassembled WGS sequence"/>
</dbReference>
<sequence length="368" mass="40993">MGRRVSALQDDGRPLTGFALSLRDLWDKAGAPATMKELAARAGYPQPRLSELFNAKKVPSDELLGDVVQALKGDSAVWLVRLKALRVAEEKFQAAAARQGDSLEAKLARLEEENKRLLALTTHPESVIAQAKAADEAAAARALGASNLEAQARALLAEAIDQFRQLHERMPIVQRQADSIIADARAVADRYLLDGRTQQERIVQEANDRAESIIRKSLQEASALKQRTIRETKAQREKAAASVDRLLKGADQLRSEAEQFMQQAETRRSNMETRAKIEIERITQEALKRLEAAGATEEVEMLELLLLDFNINDSHTHVRGRHARRPAPSIPSLSPDARADNRQPQEAPAEPDQVRRWSPRWGFPPQRS</sequence>
<dbReference type="InterPro" id="IPR010982">
    <property type="entry name" value="Lambda_DNA-bd_dom_sf"/>
</dbReference>
<name>A0A917YFW4_9ACTN</name>
<evidence type="ECO:0000256" key="2">
    <source>
        <dbReference type="SAM" id="MobiDB-lite"/>
    </source>
</evidence>
<feature type="coiled-coil region" evidence="1">
    <location>
        <begin position="93"/>
        <end position="120"/>
    </location>
</feature>
<protein>
    <recommendedName>
        <fullName evidence="3">HTH cro/C1-type domain-containing protein</fullName>
    </recommendedName>
</protein>
<evidence type="ECO:0000313" key="5">
    <source>
        <dbReference type="Proteomes" id="UP000600365"/>
    </source>
</evidence>
<comment type="caution">
    <text evidence="4">The sequence shown here is derived from an EMBL/GenBank/DDBJ whole genome shotgun (WGS) entry which is preliminary data.</text>
</comment>
<keyword evidence="5" id="KW-1185">Reference proteome</keyword>